<dbReference type="GO" id="GO:0005811">
    <property type="term" value="C:lipid droplet"/>
    <property type="evidence" value="ECO:0007669"/>
    <property type="project" value="TreeGrafter"/>
</dbReference>
<comment type="similarity">
    <text evidence="1 4">Belongs to the short-chain dehydrogenases/reductases (SDR) family.</text>
</comment>
<evidence type="ECO:0000256" key="3">
    <source>
        <dbReference type="ARBA" id="ARBA00023027"/>
    </source>
</evidence>
<dbReference type="AlphaFoldDB" id="A0A8C9FF89"/>
<proteinExistence type="inferred from homology"/>
<evidence type="ECO:0000256" key="2">
    <source>
        <dbReference type="ARBA" id="ARBA00023002"/>
    </source>
</evidence>
<dbReference type="PANTHER" id="PTHR24322:SF749">
    <property type="entry name" value="EPIDERMAL RETINOL DEHYDROGENASE 2"/>
    <property type="match status" value="1"/>
</dbReference>
<dbReference type="PRINTS" id="PR00080">
    <property type="entry name" value="SDRFAMILY"/>
</dbReference>
<evidence type="ECO:0000256" key="5">
    <source>
        <dbReference type="SAM" id="SignalP"/>
    </source>
</evidence>
<dbReference type="InterPro" id="IPR036291">
    <property type="entry name" value="NAD(P)-bd_dom_sf"/>
</dbReference>
<evidence type="ECO:0000256" key="4">
    <source>
        <dbReference type="RuleBase" id="RU000363"/>
    </source>
</evidence>
<dbReference type="Ensembl" id="ENSPSTT00000014870.1">
    <property type="protein sequence ID" value="ENSPSTP00000014166.1"/>
    <property type="gene ID" value="ENSPSTG00000010023.1"/>
</dbReference>
<name>A0A8C9FF89_PAVCR</name>
<keyword evidence="3" id="KW-0520">NAD</keyword>
<keyword evidence="5" id="KW-0732">Signal</keyword>
<reference evidence="6" key="2">
    <citation type="submission" date="2025-09" db="UniProtKB">
        <authorList>
            <consortium name="Ensembl"/>
        </authorList>
    </citation>
    <scope>IDENTIFICATION</scope>
</reference>
<dbReference type="Proteomes" id="UP000694428">
    <property type="component" value="Unplaced"/>
</dbReference>
<keyword evidence="2" id="KW-0560">Oxidoreductase</keyword>
<dbReference type="CDD" id="cd05339">
    <property type="entry name" value="17beta-HSDXI-like_SDR_c"/>
    <property type="match status" value="1"/>
</dbReference>
<dbReference type="GO" id="GO:0016616">
    <property type="term" value="F:oxidoreductase activity, acting on the CH-OH group of donors, NAD or NADP as acceptor"/>
    <property type="evidence" value="ECO:0007669"/>
    <property type="project" value="TreeGrafter"/>
</dbReference>
<dbReference type="InterPro" id="IPR002347">
    <property type="entry name" value="SDR_fam"/>
</dbReference>
<dbReference type="PANTHER" id="PTHR24322">
    <property type="entry name" value="PKSB"/>
    <property type="match status" value="1"/>
</dbReference>
<evidence type="ECO:0008006" key="8">
    <source>
        <dbReference type="Google" id="ProtNLM"/>
    </source>
</evidence>
<dbReference type="Pfam" id="PF00106">
    <property type="entry name" value="adh_short"/>
    <property type="match status" value="1"/>
</dbReference>
<dbReference type="Gene3D" id="3.40.50.720">
    <property type="entry name" value="NAD(P)-binding Rossmann-like Domain"/>
    <property type="match status" value="1"/>
</dbReference>
<feature type="signal peptide" evidence="5">
    <location>
        <begin position="1"/>
        <end position="26"/>
    </location>
</feature>
<evidence type="ECO:0000313" key="7">
    <source>
        <dbReference type="Proteomes" id="UP000694428"/>
    </source>
</evidence>
<evidence type="ECO:0000256" key="1">
    <source>
        <dbReference type="ARBA" id="ARBA00006484"/>
    </source>
</evidence>
<accession>A0A8C9FF89</accession>
<dbReference type="PRINTS" id="PR00081">
    <property type="entry name" value="GDHRDH"/>
</dbReference>
<protein>
    <recommendedName>
        <fullName evidence="8">Epidermal retinol dehydrogenase 2</fullName>
    </recommendedName>
</protein>
<reference evidence="6" key="1">
    <citation type="submission" date="2025-08" db="UniProtKB">
        <authorList>
            <consortium name="Ensembl"/>
        </authorList>
    </citation>
    <scope>IDENTIFICATION</scope>
</reference>
<dbReference type="SUPFAM" id="SSF51735">
    <property type="entry name" value="NAD(P)-binding Rossmann-fold domains"/>
    <property type="match status" value="1"/>
</dbReference>
<dbReference type="FunFam" id="3.40.50.720:FF:000202">
    <property type="entry name" value="Short-chain dehydrogenase/reductase family 16C member 6"/>
    <property type="match status" value="1"/>
</dbReference>
<evidence type="ECO:0000313" key="6">
    <source>
        <dbReference type="Ensembl" id="ENSPSTP00000014166.1"/>
    </source>
</evidence>
<keyword evidence="7" id="KW-1185">Reference proteome</keyword>
<organism evidence="6 7">
    <name type="scientific">Pavo cristatus</name>
    <name type="common">Indian peafowl</name>
    <name type="synonym">Blue peafowl</name>
    <dbReference type="NCBI Taxonomy" id="9049"/>
    <lineage>
        <taxon>Eukaryota</taxon>
        <taxon>Metazoa</taxon>
        <taxon>Chordata</taxon>
        <taxon>Craniata</taxon>
        <taxon>Vertebrata</taxon>
        <taxon>Euteleostomi</taxon>
        <taxon>Archelosauria</taxon>
        <taxon>Archosauria</taxon>
        <taxon>Dinosauria</taxon>
        <taxon>Saurischia</taxon>
        <taxon>Theropoda</taxon>
        <taxon>Coelurosauria</taxon>
        <taxon>Aves</taxon>
        <taxon>Neognathae</taxon>
        <taxon>Galloanserae</taxon>
        <taxon>Galliformes</taxon>
        <taxon>Phasianidae</taxon>
        <taxon>Phasianinae</taxon>
        <taxon>Pavo</taxon>
    </lineage>
</organism>
<feature type="chain" id="PRO_5034665943" description="Epidermal retinol dehydrogenase 2" evidence="5">
    <location>
        <begin position="27"/>
        <end position="315"/>
    </location>
</feature>
<sequence>MFRCILKTLKFLALSVFLLFKSFIQCIFPPCKKSFAGEIVLITGAANGIGRQIALHFAPLEATLVLWDIDEEGNRETIRLAKEKGAKQVFAYYCDCSNREEVYEQADKVRREVGDVTILINDAGILHSTKFLDIPDADFEKTLQVNFLAQAWTCKAFLPAMIACNRGHLVSMASAAGLIGTYRLSDYSASKFAIIGMMEAIDSELHQAGKHGIKTTIVCPFFVNTELIRGIESEHPILLPIYEPEYVASRIIDAIRKEKMYLLMPPFQRLKLEFLLKDTLPLNPYFLKSHLFQIIYPFSTSFKTPCGYFPYENFA</sequence>